<evidence type="ECO:0000313" key="4">
    <source>
        <dbReference type="Proteomes" id="UP001447188"/>
    </source>
</evidence>
<evidence type="ECO:0000256" key="1">
    <source>
        <dbReference type="SAM" id="Coils"/>
    </source>
</evidence>
<evidence type="ECO:0000313" key="3">
    <source>
        <dbReference type="EMBL" id="KAL0639029.1"/>
    </source>
</evidence>
<keyword evidence="1" id="KW-0175">Coiled coil</keyword>
<comment type="caution">
    <text evidence="3">The sequence shown here is derived from an EMBL/GenBank/DDBJ whole genome shotgun (WGS) entry which is preliminary data.</text>
</comment>
<gene>
    <name evidence="3" type="ORF">Q9L58_001911</name>
</gene>
<reference evidence="3 4" key="1">
    <citation type="submission" date="2024-02" db="EMBL/GenBank/DDBJ databases">
        <title>Discinaceae phylogenomics.</title>
        <authorList>
            <person name="Dirks A.C."/>
            <person name="James T.Y."/>
        </authorList>
    </citation>
    <scope>NUCLEOTIDE SEQUENCE [LARGE SCALE GENOMIC DNA]</scope>
    <source>
        <strain evidence="3 4">ACD0624</strain>
    </source>
</reference>
<dbReference type="EMBL" id="JBBBZM010000015">
    <property type="protein sequence ID" value="KAL0639029.1"/>
    <property type="molecule type" value="Genomic_DNA"/>
</dbReference>
<keyword evidence="4" id="KW-1185">Reference proteome</keyword>
<proteinExistence type="predicted"/>
<organism evidence="3 4">
    <name type="scientific">Discina gigas</name>
    <dbReference type="NCBI Taxonomy" id="1032678"/>
    <lineage>
        <taxon>Eukaryota</taxon>
        <taxon>Fungi</taxon>
        <taxon>Dikarya</taxon>
        <taxon>Ascomycota</taxon>
        <taxon>Pezizomycotina</taxon>
        <taxon>Pezizomycetes</taxon>
        <taxon>Pezizales</taxon>
        <taxon>Discinaceae</taxon>
        <taxon>Discina</taxon>
    </lineage>
</organism>
<dbReference type="Proteomes" id="UP001447188">
    <property type="component" value="Unassembled WGS sequence"/>
</dbReference>
<feature type="region of interest" description="Disordered" evidence="2">
    <location>
        <begin position="481"/>
        <end position="506"/>
    </location>
</feature>
<feature type="compositionally biased region" description="Basic and acidic residues" evidence="2">
    <location>
        <begin position="1"/>
        <end position="11"/>
    </location>
</feature>
<feature type="compositionally biased region" description="Acidic residues" evidence="2">
    <location>
        <begin position="485"/>
        <end position="497"/>
    </location>
</feature>
<name>A0ABR3GSY5_9PEZI</name>
<evidence type="ECO:0000256" key="2">
    <source>
        <dbReference type="SAM" id="MobiDB-lite"/>
    </source>
</evidence>
<protein>
    <submittedName>
        <fullName evidence="3">Uncharacterized protein</fullName>
    </submittedName>
</protein>
<feature type="region of interest" description="Disordered" evidence="2">
    <location>
        <begin position="1"/>
        <end position="25"/>
    </location>
</feature>
<accession>A0ABR3GSY5</accession>
<sequence length="564" mass="63939">MYRREPYDRGRAPPSAGASSTQTQDSLSLLAKVELKRESELFIELAGAKEENMQAMAELKECHQLFQDLKQELAAREKDLEVQEGLVRNQKKRYKESRSKAGKEINLREQSIASMSKTESQLTSEKILLETQNKQQALHIAQLQEEAESHKSHIAELTGAIMQMSSTESQLTSEKILLKTQNKQQALHIAQLREEQALHIAQLREEAETQKSCVAELTGTILQMSSTASQLTSEKILLETRNKQQALHIAQLREEAETQKYHITELTGTILQSSTITTPSRDDDYFAGEFARVTGSIRQWVLRYFEPNGVPALRCGDLSEALVQSLAETVLTSITPEAKIEIGRKEIEAGISRMLTERLFNQSFVFRVAGWPFISPAEFHKVTDRENQKWRSQTASILSEHSRFEARFAKAVTFVTEILQNCFIGHVKAGIEPSRLKALRTIVEQAARLEIEISRELSGFRMQNIRPGSPYHMEHMDDRSGVVDASEDDSDLEDGEEKEEKRVEEKKPEVRRRKEFIVDTVLFPPVVRLEFDDNGKFKKTPIIIRKGVVIAIRSLKGGLCAPPI</sequence>
<feature type="coiled-coil region" evidence="1">
    <location>
        <begin position="45"/>
        <end position="72"/>
    </location>
</feature>